<dbReference type="PANTHER" id="PTHR45096:SF1">
    <property type="entry name" value="PROTEIN NEDD1"/>
    <property type="match status" value="1"/>
</dbReference>
<organism evidence="5 6">
    <name type="scientific">Cucurbita argyrosperma subsp. sororia</name>
    <dbReference type="NCBI Taxonomy" id="37648"/>
    <lineage>
        <taxon>Eukaryota</taxon>
        <taxon>Viridiplantae</taxon>
        <taxon>Streptophyta</taxon>
        <taxon>Embryophyta</taxon>
        <taxon>Tracheophyta</taxon>
        <taxon>Spermatophyta</taxon>
        <taxon>Magnoliopsida</taxon>
        <taxon>eudicotyledons</taxon>
        <taxon>Gunneridae</taxon>
        <taxon>Pentapetalae</taxon>
        <taxon>rosids</taxon>
        <taxon>fabids</taxon>
        <taxon>Cucurbitales</taxon>
        <taxon>Cucurbitaceae</taxon>
        <taxon>Cucurbiteae</taxon>
        <taxon>Cucurbita</taxon>
    </lineage>
</organism>
<dbReference type="InterPro" id="IPR007726">
    <property type="entry name" value="SS18_N"/>
</dbReference>
<feature type="compositionally biased region" description="Low complexity" evidence="3">
    <location>
        <begin position="751"/>
        <end position="764"/>
    </location>
</feature>
<evidence type="ECO:0000256" key="2">
    <source>
        <dbReference type="PROSITE-ProRule" id="PRU00221"/>
    </source>
</evidence>
<dbReference type="PANTHER" id="PTHR45096">
    <property type="entry name" value="PROTEIN NEDD1"/>
    <property type="match status" value="1"/>
</dbReference>
<feature type="non-terminal residue" evidence="5">
    <location>
        <position position="1"/>
    </location>
</feature>
<feature type="region of interest" description="Disordered" evidence="3">
    <location>
        <begin position="801"/>
        <end position="830"/>
    </location>
</feature>
<dbReference type="GO" id="GO:0140496">
    <property type="term" value="F:gamma-tubulin complex binding"/>
    <property type="evidence" value="ECO:0007669"/>
    <property type="project" value="InterPro"/>
</dbReference>
<evidence type="ECO:0000256" key="3">
    <source>
        <dbReference type="SAM" id="MobiDB-lite"/>
    </source>
</evidence>
<dbReference type="GO" id="GO:0010968">
    <property type="term" value="P:regulation of microtubule nucleation"/>
    <property type="evidence" value="ECO:0007669"/>
    <property type="project" value="InterPro"/>
</dbReference>
<dbReference type="GO" id="GO:0000919">
    <property type="term" value="P:cell plate assembly"/>
    <property type="evidence" value="ECO:0007669"/>
    <property type="project" value="TreeGrafter"/>
</dbReference>
<reference evidence="5 6" key="1">
    <citation type="journal article" date="2021" name="Hortic Res">
        <title>The domestication of Cucurbita argyrosperma as revealed by the genome of its wild relative.</title>
        <authorList>
            <person name="Barrera-Redondo J."/>
            <person name="Sanchez-de la Vega G."/>
            <person name="Aguirre-Liguori J.A."/>
            <person name="Castellanos-Morales G."/>
            <person name="Gutierrez-Guerrero Y.T."/>
            <person name="Aguirre-Dugua X."/>
            <person name="Aguirre-Planter E."/>
            <person name="Tenaillon M.I."/>
            <person name="Lira-Saade R."/>
            <person name="Eguiarte L.E."/>
        </authorList>
    </citation>
    <scope>NUCLEOTIDE SEQUENCE [LARGE SCALE GENOMIC DNA]</scope>
    <source>
        <strain evidence="5">JBR-2021</strain>
    </source>
</reference>
<gene>
    <name evidence="5" type="primary">NEDD1</name>
    <name evidence="5" type="ORF">SDJN03_22875</name>
</gene>
<feature type="compositionally biased region" description="Low complexity" evidence="3">
    <location>
        <begin position="116"/>
        <end position="138"/>
    </location>
</feature>
<dbReference type="GO" id="GO:0032467">
    <property type="term" value="P:positive regulation of cytokinesis"/>
    <property type="evidence" value="ECO:0007669"/>
    <property type="project" value="TreeGrafter"/>
</dbReference>
<feature type="region of interest" description="Disordered" evidence="3">
    <location>
        <begin position="617"/>
        <end position="648"/>
    </location>
</feature>
<dbReference type="EMBL" id="JAGKQH010000015">
    <property type="protein sequence ID" value="KAG6578427.1"/>
    <property type="molecule type" value="Genomic_DNA"/>
</dbReference>
<feature type="repeat" description="WD" evidence="2">
    <location>
        <begin position="446"/>
        <end position="460"/>
    </location>
</feature>
<dbReference type="GO" id="GO:0060236">
    <property type="term" value="P:regulation of mitotic spindle organization"/>
    <property type="evidence" value="ECO:0007669"/>
    <property type="project" value="TreeGrafter"/>
</dbReference>
<dbReference type="SMART" id="SM00320">
    <property type="entry name" value="WD40"/>
    <property type="match status" value="7"/>
</dbReference>
<protein>
    <submittedName>
        <fullName evidence="5">Protein NEDD1</fullName>
    </submittedName>
</protein>
<keyword evidence="6" id="KW-1185">Reference proteome</keyword>
<evidence type="ECO:0000313" key="5">
    <source>
        <dbReference type="EMBL" id="KAG6578427.1"/>
    </source>
</evidence>
<dbReference type="Proteomes" id="UP000685013">
    <property type="component" value="Chromosome 15"/>
</dbReference>
<feature type="compositionally biased region" description="Low complexity" evidence="3">
    <location>
        <begin position="632"/>
        <end position="646"/>
    </location>
</feature>
<dbReference type="Pfam" id="PF00400">
    <property type="entry name" value="WD40"/>
    <property type="match status" value="2"/>
</dbReference>
<feature type="region of interest" description="Disordered" evidence="3">
    <location>
        <begin position="735"/>
        <end position="782"/>
    </location>
</feature>
<feature type="region of interest" description="Disordered" evidence="3">
    <location>
        <begin position="910"/>
        <end position="929"/>
    </location>
</feature>
<proteinExistence type="inferred from homology"/>
<feature type="domain" description="SS18 N-terminal" evidence="4">
    <location>
        <begin position="12"/>
        <end position="67"/>
    </location>
</feature>
<keyword evidence="2" id="KW-0853">WD repeat</keyword>
<dbReference type="PROSITE" id="PS50082">
    <property type="entry name" value="WD_REPEATS_2"/>
    <property type="match status" value="1"/>
</dbReference>
<comment type="caution">
    <text evidence="5">The sequence shown here is derived from an EMBL/GenBank/DDBJ whole genome shotgun (WGS) entry which is preliminary data.</text>
</comment>
<dbReference type="InterPro" id="IPR001680">
    <property type="entry name" value="WD40_rpt"/>
</dbReference>
<name>A0AAV6MAX7_9ROSI</name>
<comment type="similarity">
    <text evidence="1">Belongs to the SS18 family.</text>
</comment>
<dbReference type="FunFam" id="2.130.10.10:FF:000344">
    <property type="entry name" value="Protein NEDD1"/>
    <property type="match status" value="1"/>
</dbReference>
<evidence type="ECO:0000313" key="6">
    <source>
        <dbReference type="Proteomes" id="UP000685013"/>
    </source>
</evidence>
<dbReference type="InterPro" id="IPR044621">
    <property type="entry name" value="NEDD1"/>
</dbReference>
<sequence>MMPMMPSFPPTNITTEQIQKYLDENKKLILAILDNQNLGKLAECAQYQAQLQKNLMYLAAIADAQPQAPAMPPQMAPHPAMQQGGYYMQHPQAAMMAQQSGLFPPKVPLQFGNPHQLQDQQQQLHQQHQQAMQGQMGLRPIGGANNGMHHPHHTEGTLGGASAGGPARSSGQTDGRGGGKQDSADVGGTGADAQGNSAGGRGGGGDGEEAKLQIQLWQRTFHDRKNGRFNDINCQVYDRVLPVKKINNHRRVMNSGDPSMALLAASAGDTVKLFDVSVHSNDLGDPCTLSYTPSPGYQVNSVKWNHTNLVVASAGDDKKISLWRKNGQSMGTIPIAGNDSGDNIEESIFSISFSSKVSRYMCTGGSGHVVRIWDLQRKRCIKWLRGHTNTITGAMYNCKDEHLASISLSGDLILHNLASGARATELKDPNEQVLRVLDYSRISRHLLVTAGDDGTVHLWDTTGRNPKVSWQKQHSAPTAGIGFSPSNDKTLASVGMDKKLYTYDSGSRRPSSFIAYEAPFSSMAFRDDGLILAAGTSNGRVVFYDVRGKPEPYIVLRAFSSSEAVTSLSWQRLKPVIVNEGNCTAEVALLGGAIEDSILMPDPLPSVTTSTIPMSTTISSSWNPGRSGPTFEASQAETSSTFTTAEETPHRSHLWPLGSLARLHAPRSSYNFKDDMEVFSPLVDVQPITPSLDKLWDDQNGLKKDHPFDKKPLSMLFPSSNRRFSSIEDGAGDHPIFHWKSSSSKQDDSRSSSGQLGSSPTSTLNSKSEDSSITPPEAWGGEKLSDKFAQLRQPMTLPSRFGMLASSSSSSSQTSSSLISGLQDPSSSVTQSSITSLTNLNFSYPNLRTKDATSQEVSLSIPEHLSTTAASLSLGTRGTVGLSNPDSPWNTTMTLPRRFSTYAERLSTTSSFSDGLPVGSPKTKKMGSETREEVLNNLSKFDTLSVAESGILPAMNGGSLQPQKALQPDAQQGNSFTLQLFQRTLEETLDSFQRSIHDDMRNLHIEILRQFHMQEIEMSSVTSSILENQAELIKEVKSLRKENQQLRDLLGS</sequence>
<dbReference type="GO" id="GO:2000694">
    <property type="term" value="P:regulation of phragmoplast microtubule organization"/>
    <property type="evidence" value="ECO:0007669"/>
    <property type="project" value="TreeGrafter"/>
</dbReference>
<evidence type="ECO:0000259" key="4">
    <source>
        <dbReference type="Pfam" id="PF05030"/>
    </source>
</evidence>
<dbReference type="GO" id="GO:0005828">
    <property type="term" value="C:kinetochore microtubule"/>
    <property type="evidence" value="ECO:0007669"/>
    <property type="project" value="TreeGrafter"/>
</dbReference>
<dbReference type="Pfam" id="PF05030">
    <property type="entry name" value="SSXT"/>
    <property type="match status" value="1"/>
</dbReference>
<accession>A0AAV6MAX7</accession>
<dbReference type="AlphaFoldDB" id="A0AAV6MAX7"/>
<feature type="region of interest" description="Disordered" evidence="3">
    <location>
        <begin position="116"/>
        <end position="208"/>
    </location>
</feature>
<feature type="compositionally biased region" description="Low complexity" evidence="3">
    <location>
        <begin position="806"/>
        <end position="830"/>
    </location>
</feature>
<evidence type="ECO:0000256" key="1">
    <source>
        <dbReference type="ARBA" id="ARBA00007945"/>
    </source>
</evidence>